<gene>
    <name evidence="6" type="primary">ycjZ</name>
    <name evidence="6" type="ORF">GCM10009332_05950</name>
</gene>
<dbReference type="InterPro" id="IPR005119">
    <property type="entry name" value="LysR_subst-bd"/>
</dbReference>
<evidence type="ECO:0000256" key="2">
    <source>
        <dbReference type="ARBA" id="ARBA00023015"/>
    </source>
</evidence>
<dbReference type="Gene3D" id="3.40.190.290">
    <property type="match status" value="1"/>
</dbReference>
<evidence type="ECO:0000313" key="6">
    <source>
        <dbReference type="EMBL" id="GGI71446.1"/>
    </source>
</evidence>
<organism evidence="6 7">
    <name type="scientific">Shewanella gelidii</name>
    <dbReference type="NCBI Taxonomy" id="1642821"/>
    <lineage>
        <taxon>Bacteria</taxon>
        <taxon>Pseudomonadati</taxon>
        <taxon>Pseudomonadota</taxon>
        <taxon>Gammaproteobacteria</taxon>
        <taxon>Alteromonadales</taxon>
        <taxon>Shewanellaceae</taxon>
        <taxon>Shewanella</taxon>
    </lineage>
</organism>
<dbReference type="FunFam" id="1.10.10.10:FF:000001">
    <property type="entry name" value="LysR family transcriptional regulator"/>
    <property type="match status" value="1"/>
</dbReference>
<evidence type="ECO:0000256" key="4">
    <source>
        <dbReference type="ARBA" id="ARBA00023163"/>
    </source>
</evidence>
<evidence type="ECO:0000259" key="5">
    <source>
        <dbReference type="PROSITE" id="PS50931"/>
    </source>
</evidence>
<dbReference type="Proteomes" id="UP000613743">
    <property type="component" value="Unassembled WGS sequence"/>
</dbReference>
<dbReference type="EMBL" id="BMPZ01000001">
    <property type="protein sequence ID" value="GGI71446.1"/>
    <property type="molecule type" value="Genomic_DNA"/>
</dbReference>
<proteinExistence type="inferred from homology"/>
<dbReference type="CDD" id="cd08422">
    <property type="entry name" value="PBP2_CrgA_like"/>
    <property type="match status" value="1"/>
</dbReference>
<dbReference type="InterPro" id="IPR036390">
    <property type="entry name" value="WH_DNA-bd_sf"/>
</dbReference>
<dbReference type="Gene3D" id="1.10.10.10">
    <property type="entry name" value="Winged helix-like DNA-binding domain superfamily/Winged helix DNA-binding domain"/>
    <property type="match status" value="1"/>
</dbReference>
<evidence type="ECO:0000313" key="7">
    <source>
        <dbReference type="Proteomes" id="UP000613743"/>
    </source>
</evidence>
<comment type="caution">
    <text evidence="6">The sequence shown here is derived from an EMBL/GenBank/DDBJ whole genome shotgun (WGS) entry which is preliminary data.</text>
</comment>
<dbReference type="RefSeq" id="WP_188917642.1">
    <property type="nucleotide sequence ID" value="NZ_BMPZ01000001.1"/>
</dbReference>
<protein>
    <submittedName>
        <fullName evidence="6">LysR family transcriptional regulator</fullName>
    </submittedName>
</protein>
<reference evidence="6" key="2">
    <citation type="submission" date="2020-09" db="EMBL/GenBank/DDBJ databases">
        <authorList>
            <person name="Sun Q."/>
            <person name="Ohkuma M."/>
        </authorList>
    </citation>
    <scope>NUCLEOTIDE SEQUENCE</scope>
    <source>
        <strain evidence="6">JCM 30804</strain>
    </source>
</reference>
<dbReference type="PANTHER" id="PTHR30537">
    <property type="entry name" value="HTH-TYPE TRANSCRIPTIONAL REGULATOR"/>
    <property type="match status" value="1"/>
</dbReference>
<sequence>MPLTKQLLLFVDVVQQGSFNKAAALHEMDNSFLSKQIKKLETELGVQLLNRSTRSFSLTPAGEDILRQAKMLSDTLAQVQSIADAHQSEPKGTLKITSASFFGQQYLQPVITQFIQRFPDVKITLSLDDHKTDIISDHFDLAFRVGKLKDSSLIARKIAKTNFALVASKAFIARHGSPQTPEELFDLPAVVYSNDDVSLDLVRMSEQPKGQALKDYKMKGNLKVSDVRTLIAAVADGLGFSLIDLSNLEQPIDQLGLKPLLTNHHLSTMDTGIYTLYPHRKQTLLANTFIQAVQDYIGEPAFWEQYIPNYHKLYK</sequence>
<dbReference type="InterPro" id="IPR058163">
    <property type="entry name" value="LysR-type_TF_proteobact-type"/>
</dbReference>
<keyword evidence="7" id="KW-1185">Reference proteome</keyword>
<evidence type="ECO:0000256" key="1">
    <source>
        <dbReference type="ARBA" id="ARBA00009437"/>
    </source>
</evidence>
<accession>A0A917N7A1</accession>
<dbReference type="InterPro" id="IPR000847">
    <property type="entry name" value="LysR_HTH_N"/>
</dbReference>
<dbReference type="GO" id="GO:0043565">
    <property type="term" value="F:sequence-specific DNA binding"/>
    <property type="evidence" value="ECO:0007669"/>
    <property type="project" value="TreeGrafter"/>
</dbReference>
<name>A0A917N7A1_9GAMM</name>
<keyword evidence="3" id="KW-0238">DNA-binding</keyword>
<dbReference type="InterPro" id="IPR036388">
    <property type="entry name" value="WH-like_DNA-bd_sf"/>
</dbReference>
<dbReference type="Pfam" id="PF03466">
    <property type="entry name" value="LysR_substrate"/>
    <property type="match status" value="1"/>
</dbReference>
<evidence type="ECO:0000256" key="3">
    <source>
        <dbReference type="ARBA" id="ARBA00023125"/>
    </source>
</evidence>
<dbReference type="AlphaFoldDB" id="A0A917N7A1"/>
<dbReference type="GO" id="GO:0003700">
    <property type="term" value="F:DNA-binding transcription factor activity"/>
    <property type="evidence" value="ECO:0007669"/>
    <property type="project" value="InterPro"/>
</dbReference>
<dbReference type="SUPFAM" id="SSF53850">
    <property type="entry name" value="Periplasmic binding protein-like II"/>
    <property type="match status" value="1"/>
</dbReference>
<dbReference type="Pfam" id="PF00126">
    <property type="entry name" value="HTH_1"/>
    <property type="match status" value="1"/>
</dbReference>
<feature type="domain" description="HTH lysR-type" evidence="5">
    <location>
        <begin position="1"/>
        <end position="59"/>
    </location>
</feature>
<dbReference type="GO" id="GO:0006351">
    <property type="term" value="P:DNA-templated transcription"/>
    <property type="evidence" value="ECO:0007669"/>
    <property type="project" value="TreeGrafter"/>
</dbReference>
<dbReference type="PANTHER" id="PTHR30537:SF5">
    <property type="entry name" value="HTH-TYPE TRANSCRIPTIONAL ACTIVATOR TTDR-RELATED"/>
    <property type="match status" value="1"/>
</dbReference>
<keyword evidence="4" id="KW-0804">Transcription</keyword>
<dbReference type="PROSITE" id="PS50931">
    <property type="entry name" value="HTH_LYSR"/>
    <property type="match status" value="1"/>
</dbReference>
<dbReference type="SUPFAM" id="SSF46785">
    <property type="entry name" value="Winged helix' DNA-binding domain"/>
    <property type="match status" value="1"/>
</dbReference>
<reference evidence="6" key="1">
    <citation type="journal article" date="2014" name="Int. J. Syst. Evol. Microbiol.">
        <title>Complete genome sequence of Corynebacterium casei LMG S-19264T (=DSM 44701T), isolated from a smear-ripened cheese.</title>
        <authorList>
            <consortium name="US DOE Joint Genome Institute (JGI-PGF)"/>
            <person name="Walter F."/>
            <person name="Albersmeier A."/>
            <person name="Kalinowski J."/>
            <person name="Ruckert C."/>
        </authorList>
    </citation>
    <scope>NUCLEOTIDE SEQUENCE</scope>
    <source>
        <strain evidence="6">JCM 30804</strain>
    </source>
</reference>
<comment type="similarity">
    <text evidence="1">Belongs to the LysR transcriptional regulatory family.</text>
</comment>
<keyword evidence="2" id="KW-0805">Transcription regulation</keyword>